<organism evidence="2 3">
    <name type="scientific">Hirundo rustica rustica</name>
    <dbReference type="NCBI Taxonomy" id="333673"/>
    <lineage>
        <taxon>Eukaryota</taxon>
        <taxon>Metazoa</taxon>
        <taxon>Chordata</taxon>
        <taxon>Craniata</taxon>
        <taxon>Vertebrata</taxon>
        <taxon>Euteleostomi</taxon>
        <taxon>Archelosauria</taxon>
        <taxon>Archosauria</taxon>
        <taxon>Dinosauria</taxon>
        <taxon>Saurischia</taxon>
        <taxon>Theropoda</taxon>
        <taxon>Coelurosauria</taxon>
        <taxon>Aves</taxon>
        <taxon>Neognathae</taxon>
        <taxon>Neoaves</taxon>
        <taxon>Telluraves</taxon>
        <taxon>Australaves</taxon>
        <taxon>Passeriformes</taxon>
        <taxon>Sylvioidea</taxon>
        <taxon>Hirundinidae</taxon>
        <taxon>Hirundo</taxon>
    </lineage>
</organism>
<evidence type="ECO:0000313" key="3">
    <source>
        <dbReference type="Proteomes" id="UP000269221"/>
    </source>
</evidence>
<keyword evidence="3" id="KW-1185">Reference proteome</keyword>
<feature type="compositionally biased region" description="Basic and acidic residues" evidence="1">
    <location>
        <begin position="20"/>
        <end position="29"/>
    </location>
</feature>
<sequence length="97" mass="11054">MYKSSLMFTSPDPQETSNPCRRENTAEHKQSRRFLEGIDGNFILQVIEEPRRATKLDLILSNKEGLVGSVKPKGRLGCSDRETAEFQTLRETRRAGK</sequence>
<protein>
    <submittedName>
        <fullName evidence="2">Uncharacterized protein</fullName>
    </submittedName>
</protein>
<dbReference type="EMBL" id="QRBI01000095">
    <property type="protein sequence ID" value="RMC19081.1"/>
    <property type="molecule type" value="Genomic_DNA"/>
</dbReference>
<dbReference type="AlphaFoldDB" id="A0A3M0L260"/>
<name>A0A3M0L260_HIRRU</name>
<accession>A0A3M0L260</accession>
<feature type="compositionally biased region" description="Polar residues" evidence="1">
    <location>
        <begin position="1"/>
        <end position="19"/>
    </location>
</feature>
<reference evidence="2 3" key="1">
    <citation type="submission" date="2018-07" db="EMBL/GenBank/DDBJ databases">
        <title>A high quality draft genome assembly of the barn swallow (H. rustica rustica).</title>
        <authorList>
            <person name="Formenti G."/>
            <person name="Chiara M."/>
            <person name="Poveda L."/>
            <person name="Francoijs K.-J."/>
            <person name="Bonisoli-Alquati A."/>
            <person name="Canova L."/>
            <person name="Gianfranceschi L."/>
            <person name="Horner D.S."/>
            <person name="Saino N."/>
        </authorList>
    </citation>
    <scope>NUCLEOTIDE SEQUENCE [LARGE SCALE GENOMIC DNA]</scope>
    <source>
        <strain evidence="2">Chelidonia</strain>
        <tissue evidence="2">Blood</tissue>
    </source>
</reference>
<dbReference type="OrthoDB" id="6152956at2759"/>
<feature type="region of interest" description="Disordered" evidence="1">
    <location>
        <begin position="1"/>
        <end position="29"/>
    </location>
</feature>
<dbReference type="Proteomes" id="UP000269221">
    <property type="component" value="Unassembled WGS sequence"/>
</dbReference>
<proteinExistence type="predicted"/>
<evidence type="ECO:0000256" key="1">
    <source>
        <dbReference type="SAM" id="MobiDB-lite"/>
    </source>
</evidence>
<evidence type="ECO:0000313" key="2">
    <source>
        <dbReference type="EMBL" id="RMC19081.1"/>
    </source>
</evidence>
<gene>
    <name evidence="2" type="ORF">DUI87_03685</name>
</gene>
<comment type="caution">
    <text evidence="2">The sequence shown here is derived from an EMBL/GenBank/DDBJ whole genome shotgun (WGS) entry which is preliminary data.</text>
</comment>